<evidence type="ECO:0000313" key="3">
    <source>
        <dbReference type="Proteomes" id="UP000244201"/>
    </source>
</evidence>
<name>A0A2R4TCW9_9ACTN</name>
<feature type="region of interest" description="Disordered" evidence="1">
    <location>
        <begin position="171"/>
        <end position="191"/>
    </location>
</feature>
<protein>
    <submittedName>
        <fullName evidence="2">Uncharacterized protein</fullName>
    </submittedName>
</protein>
<dbReference type="AlphaFoldDB" id="A0A2R4TCW9"/>
<dbReference type="EMBL" id="CP026304">
    <property type="protein sequence ID" value="AVZ76947.1"/>
    <property type="molecule type" value="Genomic_DNA"/>
</dbReference>
<evidence type="ECO:0000313" key="2">
    <source>
        <dbReference type="EMBL" id="AVZ76947.1"/>
    </source>
</evidence>
<organism evidence="2 3">
    <name type="scientific">Streptomyces lunaelactis</name>
    <dbReference type="NCBI Taxonomy" id="1535768"/>
    <lineage>
        <taxon>Bacteria</taxon>
        <taxon>Bacillati</taxon>
        <taxon>Actinomycetota</taxon>
        <taxon>Actinomycetes</taxon>
        <taxon>Kitasatosporales</taxon>
        <taxon>Streptomycetaceae</taxon>
        <taxon>Streptomyces</taxon>
    </lineage>
</organism>
<dbReference type="KEGG" id="slk:SLUN_36975"/>
<evidence type="ECO:0000256" key="1">
    <source>
        <dbReference type="SAM" id="MobiDB-lite"/>
    </source>
</evidence>
<gene>
    <name evidence="2" type="ORF">SLUN_36975</name>
</gene>
<reference evidence="2 3" key="1">
    <citation type="submission" date="2018-01" db="EMBL/GenBank/DDBJ databases">
        <title>Complete genome sequence of Streptomyces lunaelactis MM109T, a Ferroverdin A producer isolated from cave moonmilk deposits.</title>
        <authorList>
            <person name="Naome A."/>
            <person name="Martinet L."/>
            <person name="Maciejewska M."/>
            <person name="Anderssen S."/>
            <person name="Adam D."/>
            <person name="Tenconi E."/>
            <person name="Deflandre B."/>
            <person name="Arguelles-Arias A."/>
            <person name="Calusinska M."/>
            <person name="Copieters W."/>
            <person name="Karim L."/>
            <person name="Hanikenne M."/>
            <person name="Baurain D."/>
            <person name="van Wezel G."/>
            <person name="Smargiasso N."/>
            <person name="de Pauw E."/>
            <person name="Delfosse P."/>
            <person name="Rigali S."/>
        </authorList>
    </citation>
    <scope>NUCLEOTIDE SEQUENCE [LARGE SCALE GENOMIC DNA]</scope>
    <source>
        <strain evidence="2 3">MM109</strain>
    </source>
</reference>
<dbReference type="Proteomes" id="UP000244201">
    <property type="component" value="Chromosome"/>
</dbReference>
<accession>A0A2R4TCW9</accession>
<proteinExistence type="predicted"/>
<keyword evidence="3" id="KW-1185">Reference proteome</keyword>
<sequence length="294" mass="31328">MSEVLGGQSAAGCRDQAEEFAGQASCFQHGVEAVLGFGTDSGRVGRSFQAVVDLVGVQRVAARNVVWDRWMRATGDEYAGVVRGRGGQESSDAVAVACPGDATVFVKAVDHQHETFAVRSAASCGPVEGMQEVLITGVFARGWFLFAEQCVELALHHFAEGGTVVLTGEASGDEEGHHHDVGRRGQNKMRHERSLACPRRGQPTPPPGMRALIGMGVRSRTKGRHGGQLLFAALEAVGRQSADLVQVSGDSGVYRRQDHVAVDDTCVDEGARSLRVTVARRFGSQPSWARHGSP</sequence>
<feature type="compositionally biased region" description="Basic and acidic residues" evidence="1">
    <location>
        <begin position="174"/>
        <end position="183"/>
    </location>
</feature>